<organism evidence="18 19">
    <name type="scientific">Permianibacter aggregans</name>
    <dbReference type="NCBI Taxonomy" id="1510150"/>
    <lineage>
        <taxon>Bacteria</taxon>
        <taxon>Pseudomonadati</taxon>
        <taxon>Pseudomonadota</taxon>
        <taxon>Gammaproteobacteria</taxon>
        <taxon>Pseudomonadales</taxon>
        <taxon>Pseudomonadaceae</taxon>
        <taxon>Permianibacter</taxon>
    </lineage>
</organism>
<keyword evidence="10" id="KW-0862">Zinc</keyword>
<evidence type="ECO:0000256" key="13">
    <source>
        <dbReference type="NCBIfam" id="TIGR02414"/>
    </source>
</evidence>
<dbReference type="Pfam" id="PF01433">
    <property type="entry name" value="Peptidase_M1"/>
    <property type="match status" value="1"/>
</dbReference>
<dbReference type="FunFam" id="3.30.2010.30:FF:000002">
    <property type="entry name" value="Putative aminopeptidase N"/>
    <property type="match status" value="1"/>
</dbReference>
<evidence type="ECO:0000256" key="4">
    <source>
        <dbReference type="ARBA" id="ARBA00012564"/>
    </source>
</evidence>
<feature type="domain" description="Peptidase M1 membrane alanine aminopeptidase" evidence="14">
    <location>
        <begin position="234"/>
        <end position="447"/>
    </location>
</feature>
<protein>
    <recommendedName>
        <fullName evidence="5 13">Aminopeptidase N</fullName>
        <ecNumber evidence="4 13">3.4.11.2</ecNumber>
    </recommendedName>
</protein>
<evidence type="ECO:0000256" key="9">
    <source>
        <dbReference type="ARBA" id="ARBA00022801"/>
    </source>
</evidence>
<dbReference type="Gene3D" id="1.10.390.10">
    <property type="entry name" value="Neutral Protease Domain 2"/>
    <property type="match status" value="1"/>
</dbReference>
<dbReference type="PANTHER" id="PTHR46322">
    <property type="entry name" value="PUROMYCIN-SENSITIVE AMINOPEPTIDASE"/>
    <property type="match status" value="1"/>
</dbReference>
<keyword evidence="11" id="KW-0482">Metalloprotease</keyword>
<dbReference type="FunFam" id="2.60.40.1840:FF:000001">
    <property type="entry name" value="Aminopeptidase N"/>
    <property type="match status" value="1"/>
</dbReference>
<dbReference type="InterPro" id="IPR045357">
    <property type="entry name" value="Aminopeptidase_N-like_N"/>
</dbReference>
<dbReference type="SUPFAM" id="SSF55486">
    <property type="entry name" value="Metalloproteases ('zincins'), catalytic domain"/>
    <property type="match status" value="1"/>
</dbReference>
<dbReference type="Pfam" id="PF17432">
    <property type="entry name" value="DUF3458_C"/>
    <property type="match status" value="1"/>
</dbReference>
<dbReference type="InterPro" id="IPR035414">
    <property type="entry name" value="Peptidase_M1_pepN_Ig-like"/>
</dbReference>
<keyword evidence="19" id="KW-1185">Reference proteome</keyword>
<evidence type="ECO:0000256" key="3">
    <source>
        <dbReference type="ARBA" id="ARBA00010136"/>
    </source>
</evidence>
<dbReference type="InterPro" id="IPR012779">
    <property type="entry name" value="Peptidase_M1_pepN"/>
</dbReference>
<dbReference type="GO" id="GO:0016285">
    <property type="term" value="F:alanyl aminopeptidase activity"/>
    <property type="evidence" value="ECO:0007669"/>
    <property type="project" value="UniProtKB-EC"/>
</dbReference>
<sequence>MAKGEVSKTTKYREQYQPSSYLIDRVDMLVELFESHAEIHSCLALRRNPLFTGAVEELRLDGEELELKSIAVNDQALPLSGYELQDAHLVIRQPAESFTLKTVVQIKPQDNTRLEGLYKSGSKFCTQCEAEGFRRITYFLDRPDVMSVYDVTIRADKNAYPALLGNGNPAGSGELPEGRHWARWHDPIPKPCYLFALVAGDFDLLEDSFTTMSGHPVALKIYVDKGKLDQCAHAMRSVKKAMQWDEEVYGREYDLDIYQIVAVSDFNMGAMENKGLNIFNTKYVLANEMTATDADYDGVEAVIAHEYFHNWTGNRVTCRDWFQLSLKEGLTVFRDQQFSMDMGSPTVKRLDDVRVIRTAQFSEDSGPMAHPIRPDSYVEMNNFYTVTVYNKGAEVIRMLHTLLGADGFRKGMDRYFERHDGQAVTCDDFVQAHADANQRDLEQFKRWYSQAGTPVINVSDHYDAANQRYTLTLKQHCPATPGQKEKQPFFIPFKIGLLDKAGNDLPLNWQSKDADDQAIYGREAVLPLQRAEQQFVFEHIGEKPLPSLLRDFSAPVKLRYDYSDEQLAFLLANDSSLFNRWDAAQQLVSRVMLNAAEQFRAGEEMRLPAIVTEALAAVLDNHQLDNALRARLLQLPDIGYLQELVEKIDIDALVAAQQFIKRRVAETLYQPLRDCFQRVRGATGLDGDSAGRRALANTCLGLLVDSTDAEAYQLAHAQLHEAKTMTDRFAALRALAHSAAPNRQQALDDFTHWYVDEALVMDKWFTVQATAPLASALQEVQKLEQHSAFDAKNPNKVRALWMAFSHANPAGFHRADGAGYQFIAERVARLNQSNPQLAARLVSAFNRWKRYDDDRQQLMLKELKALLTQSGLSPDVFEIVSKSVEA</sequence>
<dbReference type="RefSeq" id="WP_133589762.1">
    <property type="nucleotide sequence ID" value="NZ_CP037953.1"/>
</dbReference>
<dbReference type="InterPro" id="IPR001930">
    <property type="entry name" value="Peptidase_M1"/>
</dbReference>
<evidence type="ECO:0000259" key="16">
    <source>
        <dbReference type="Pfam" id="PF17432"/>
    </source>
</evidence>
<dbReference type="Pfam" id="PF11940">
    <property type="entry name" value="DUF3458"/>
    <property type="match status" value="1"/>
</dbReference>
<dbReference type="Gene3D" id="2.60.40.1730">
    <property type="entry name" value="tricorn interacting facor f3 domain"/>
    <property type="match status" value="1"/>
</dbReference>
<dbReference type="Gene3D" id="1.25.50.10">
    <property type="entry name" value="Peptidase M1, alanyl aminopeptidase, C-terminal domain"/>
    <property type="match status" value="1"/>
</dbReference>
<keyword evidence="8" id="KW-0479">Metal-binding</keyword>
<dbReference type="AlphaFoldDB" id="A0A4R6UND4"/>
<name>A0A4R6UND4_9GAMM</name>
<evidence type="ECO:0000259" key="17">
    <source>
        <dbReference type="Pfam" id="PF17900"/>
    </source>
</evidence>
<dbReference type="GO" id="GO:0008270">
    <property type="term" value="F:zinc ion binding"/>
    <property type="evidence" value="ECO:0007669"/>
    <property type="project" value="InterPro"/>
</dbReference>
<evidence type="ECO:0000256" key="5">
    <source>
        <dbReference type="ARBA" id="ARBA00015611"/>
    </source>
</evidence>
<dbReference type="CDD" id="cd09600">
    <property type="entry name" value="M1_APN"/>
    <property type="match status" value="1"/>
</dbReference>
<dbReference type="InterPro" id="IPR027268">
    <property type="entry name" value="Peptidase_M4/M1_CTD_sf"/>
</dbReference>
<evidence type="ECO:0000313" key="18">
    <source>
        <dbReference type="EMBL" id="TDQ48630.1"/>
    </source>
</evidence>
<comment type="cofactor">
    <cofactor evidence="2">
        <name>Zn(2+)</name>
        <dbReference type="ChEBI" id="CHEBI:29105"/>
    </cofactor>
</comment>
<dbReference type="Proteomes" id="UP000295375">
    <property type="component" value="Unassembled WGS sequence"/>
</dbReference>
<comment type="similarity">
    <text evidence="3">Belongs to the peptidase M1 family.</text>
</comment>
<comment type="catalytic activity">
    <reaction evidence="1">
        <text>Release of an N-terminal amino acid, Xaa-|-Yaa- from a peptide, amide or arylamide. Xaa is preferably Ala, but may be most amino acids including Pro (slow action). When a terminal hydrophobic residue is followed by a prolyl residue, the two may be released as an intact Xaa-Pro dipeptide.</text>
        <dbReference type="EC" id="3.4.11.2"/>
    </reaction>
</comment>
<keyword evidence="7" id="KW-0645">Protease</keyword>
<evidence type="ECO:0000256" key="12">
    <source>
        <dbReference type="ARBA" id="ARBA00059739"/>
    </source>
</evidence>
<evidence type="ECO:0000256" key="2">
    <source>
        <dbReference type="ARBA" id="ARBA00001947"/>
    </source>
</evidence>
<comment type="caution">
    <text evidence="18">The sequence shown here is derived from an EMBL/GenBank/DDBJ whole genome shotgun (WGS) entry which is preliminary data.</text>
</comment>
<keyword evidence="6 18" id="KW-0031">Aminopeptidase</keyword>
<proteinExistence type="inferred from homology"/>
<dbReference type="Gene3D" id="3.30.2010.30">
    <property type="match status" value="1"/>
</dbReference>
<dbReference type="OrthoDB" id="100605at2"/>
<evidence type="ECO:0000313" key="19">
    <source>
        <dbReference type="Proteomes" id="UP000295375"/>
    </source>
</evidence>
<dbReference type="InterPro" id="IPR042097">
    <property type="entry name" value="Aminopeptidase_N-like_N_sf"/>
</dbReference>
<gene>
    <name evidence="18" type="ORF">EV696_10670</name>
</gene>
<dbReference type="GO" id="GO:0006508">
    <property type="term" value="P:proteolysis"/>
    <property type="evidence" value="ECO:0007669"/>
    <property type="project" value="UniProtKB-UniRule"/>
</dbReference>
<dbReference type="PRINTS" id="PR00756">
    <property type="entry name" value="ALADIPTASE"/>
</dbReference>
<evidence type="ECO:0000256" key="11">
    <source>
        <dbReference type="ARBA" id="ARBA00023049"/>
    </source>
</evidence>
<feature type="domain" description="Peptidase M1 alanyl aminopeptidase Ig-like fold" evidence="15">
    <location>
        <begin position="452"/>
        <end position="561"/>
    </location>
</feature>
<evidence type="ECO:0000256" key="7">
    <source>
        <dbReference type="ARBA" id="ARBA00022670"/>
    </source>
</evidence>
<dbReference type="PANTHER" id="PTHR46322:SF1">
    <property type="entry name" value="PUROMYCIN-SENSITIVE AMINOPEPTIDASE"/>
    <property type="match status" value="1"/>
</dbReference>
<dbReference type="SUPFAM" id="SSF63737">
    <property type="entry name" value="Leukotriene A4 hydrolase N-terminal domain"/>
    <property type="match status" value="1"/>
</dbReference>
<feature type="domain" description="Aminopeptidase N-like N-terminal" evidence="17">
    <location>
        <begin position="56"/>
        <end position="194"/>
    </location>
</feature>
<dbReference type="InterPro" id="IPR014782">
    <property type="entry name" value="Peptidase_M1_dom"/>
</dbReference>
<evidence type="ECO:0000256" key="6">
    <source>
        <dbReference type="ARBA" id="ARBA00022438"/>
    </source>
</evidence>
<dbReference type="InterPro" id="IPR024601">
    <property type="entry name" value="Peptidase_M1_pepN_C"/>
</dbReference>
<evidence type="ECO:0000256" key="1">
    <source>
        <dbReference type="ARBA" id="ARBA00000098"/>
    </source>
</evidence>
<reference evidence="18 19" key="1">
    <citation type="submission" date="2019-03" db="EMBL/GenBank/DDBJ databases">
        <title>Genomic Encyclopedia of Type Strains, Phase IV (KMG-IV): sequencing the most valuable type-strain genomes for metagenomic binning, comparative biology and taxonomic classification.</title>
        <authorList>
            <person name="Goeker M."/>
        </authorList>
    </citation>
    <scope>NUCLEOTIDE SEQUENCE [LARGE SCALE GENOMIC DNA]</scope>
    <source>
        <strain evidence="18 19">DSM 103792</strain>
    </source>
</reference>
<dbReference type="Gene3D" id="2.60.40.1840">
    <property type="match status" value="1"/>
</dbReference>
<dbReference type="NCBIfam" id="TIGR02414">
    <property type="entry name" value="pepN_proteo"/>
    <property type="match status" value="1"/>
</dbReference>
<dbReference type="EC" id="3.4.11.2" evidence="4 13"/>
<evidence type="ECO:0000259" key="14">
    <source>
        <dbReference type="Pfam" id="PF01433"/>
    </source>
</evidence>
<keyword evidence="9" id="KW-0378">Hydrolase</keyword>
<evidence type="ECO:0000256" key="10">
    <source>
        <dbReference type="ARBA" id="ARBA00022833"/>
    </source>
</evidence>
<dbReference type="FunFam" id="1.10.390.10:FF:000002">
    <property type="entry name" value="Aminopeptidase N"/>
    <property type="match status" value="1"/>
</dbReference>
<evidence type="ECO:0000256" key="8">
    <source>
        <dbReference type="ARBA" id="ARBA00022723"/>
    </source>
</evidence>
<dbReference type="InterPro" id="IPR037144">
    <property type="entry name" value="Peptidase_M1_pepN_C_sf"/>
</dbReference>
<dbReference type="GO" id="GO:0008237">
    <property type="term" value="F:metallopeptidase activity"/>
    <property type="evidence" value="ECO:0007669"/>
    <property type="project" value="UniProtKB-UniRule"/>
</dbReference>
<accession>A0A4R6UND4</accession>
<dbReference type="Pfam" id="PF17900">
    <property type="entry name" value="Peptidase_M1_N"/>
    <property type="match status" value="1"/>
</dbReference>
<dbReference type="InterPro" id="IPR038438">
    <property type="entry name" value="PepN_Ig-like_sf"/>
</dbReference>
<comment type="function">
    <text evidence="12">Aminopeptidase N is involved in the degradation of intracellular peptides generated by protein breakdown during normal growth as well as in response to nutrient starvation.</text>
</comment>
<dbReference type="EMBL" id="SNYM01000006">
    <property type="protein sequence ID" value="TDQ48630.1"/>
    <property type="molecule type" value="Genomic_DNA"/>
</dbReference>
<feature type="domain" description="Peptidase M1 alanyl aminopeptidase C-terminal" evidence="16">
    <location>
        <begin position="564"/>
        <end position="884"/>
    </location>
</feature>
<evidence type="ECO:0000259" key="15">
    <source>
        <dbReference type="Pfam" id="PF11940"/>
    </source>
</evidence>
<dbReference type="FunFam" id="2.60.40.1730:FF:000005">
    <property type="entry name" value="Aminopeptidase N"/>
    <property type="match status" value="1"/>
</dbReference>